<reference evidence="2" key="1">
    <citation type="journal article" date="2021" name="PeerJ">
        <title>Extensive microbial diversity within the chicken gut microbiome revealed by metagenomics and culture.</title>
        <authorList>
            <person name="Gilroy R."/>
            <person name="Ravi A."/>
            <person name="Getino M."/>
            <person name="Pursley I."/>
            <person name="Horton D.L."/>
            <person name="Alikhan N.F."/>
            <person name="Baker D."/>
            <person name="Gharbi K."/>
            <person name="Hall N."/>
            <person name="Watson M."/>
            <person name="Adriaenssens E.M."/>
            <person name="Foster-Nyarko E."/>
            <person name="Jarju S."/>
            <person name="Secka A."/>
            <person name="Antonio M."/>
            <person name="Oren A."/>
            <person name="Chaudhuri R.R."/>
            <person name="La Ragione R."/>
            <person name="Hildebrand F."/>
            <person name="Pallen M.J."/>
        </authorList>
    </citation>
    <scope>NUCLEOTIDE SEQUENCE</scope>
    <source>
        <strain evidence="2">1068</strain>
    </source>
</reference>
<dbReference type="PANTHER" id="PTHR33169">
    <property type="entry name" value="PADR-FAMILY TRANSCRIPTIONAL REGULATOR"/>
    <property type="match status" value="1"/>
</dbReference>
<dbReference type="AlphaFoldDB" id="A0A9D2FNG4"/>
<dbReference type="Proteomes" id="UP000824056">
    <property type="component" value="Unassembled WGS sequence"/>
</dbReference>
<dbReference type="InterPro" id="IPR036388">
    <property type="entry name" value="WH-like_DNA-bd_sf"/>
</dbReference>
<dbReference type="InterPro" id="IPR005149">
    <property type="entry name" value="Tscrpt_reg_PadR_N"/>
</dbReference>
<accession>A0A9D2FNG4</accession>
<dbReference type="PANTHER" id="PTHR33169:SF14">
    <property type="entry name" value="TRANSCRIPTIONAL REGULATOR RV3488"/>
    <property type="match status" value="1"/>
</dbReference>
<sequence length="114" mass="13564">MEEKFIRQMKKGVLDMVVLKLVEEKETYGYEIIQELEGRGNGYFNLKEGTLYPVLYRLEDDGLITSSWKTLPQRATPKKYYAITQEGRQTLKKYWQTWKGFSESVEQIWKEAQL</sequence>
<comment type="caution">
    <text evidence="2">The sequence shown here is derived from an EMBL/GenBank/DDBJ whole genome shotgun (WGS) entry which is preliminary data.</text>
</comment>
<dbReference type="EMBL" id="DXBG01000024">
    <property type="protein sequence ID" value="HIZ64468.1"/>
    <property type="molecule type" value="Genomic_DNA"/>
</dbReference>
<dbReference type="Gene3D" id="1.10.10.10">
    <property type="entry name" value="Winged helix-like DNA-binding domain superfamily/Winged helix DNA-binding domain"/>
    <property type="match status" value="1"/>
</dbReference>
<feature type="domain" description="Transcription regulator PadR N-terminal" evidence="1">
    <location>
        <begin position="18"/>
        <end position="93"/>
    </location>
</feature>
<evidence type="ECO:0000313" key="2">
    <source>
        <dbReference type="EMBL" id="HIZ64468.1"/>
    </source>
</evidence>
<dbReference type="InterPro" id="IPR052509">
    <property type="entry name" value="Metal_resp_DNA-bind_regulator"/>
</dbReference>
<dbReference type="InterPro" id="IPR036390">
    <property type="entry name" value="WH_DNA-bd_sf"/>
</dbReference>
<dbReference type="Pfam" id="PF03551">
    <property type="entry name" value="PadR"/>
    <property type="match status" value="1"/>
</dbReference>
<evidence type="ECO:0000313" key="3">
    <source>
        <dbReference type="Proteomes" id="UP000824056"/>
    </source>
</evidence>
<evidence type="ECO:0000259" key="1">
    <source>
        <dbReference type="Pfam" id="PF03551"/>
    </source>
</evidence>
<organism evidence="2 3">
    <name type="scientific">Candidatus Blautia pullicola</name>
    <dbReference type="NCBI Taxonomy" id="2838498"/>
    <lineage>
        <taxon>Bacteria</taxon>
        <taxon>Bacillati</taxon>
        <taxon>Bacillota</taxon>
        <taxon>Clostridia</taxon>
        <taxon>Lachnospirales</taxon>
        <taxon>Lachnospiraceae</taxon>
        <taxon>Blautia</taxon>
    </lineage>
</organism>
<protein>
    <submittedName>
        <fullName evidence="2">PadR family transcriptional regulator</fullName>
    </submittedName>
</protein>
<proteinExistence type="predicted"/>
<reference evidence="2" key="2">
    <citation type="submission" date="2021-04" db="EMBL/GenBank/DDBJ databases">
        <authorList>
            <person name="Gilroy R."/>
        </authorList>
    </citation>
    <scope>NUCLEOTIDE SEQUENCE</scope>
    <source>
        <strain evidence="2">1068</strain>
    </source>
</reference>
<dbReference type="SUPFAM" id="SSF46785">
    <property type="entry name" value="Winged helix' DNA-binding domain"/>
    <property type="match status" value="1"/>
</dbReference>
<name>A0A9D2FNG4_9FIRM</name>
<gene>
    <name evidence="2" type="ORF">H9809_00955</name>
</gene>